<dbReference type="SUPFAM" id="SSF56300">
    <property type="entry name" value="Metallo-dependent phosphatases"/>
    <property type="match status" value="1"/>
</dbReference>
<dbReference type="InterPro" id="IPR024028">
    <property type="entry name" value="PNKP_bac"/>
</dbReference>
<feature type="domain" description="Polynucleotide kinase-phosphatase ligase" evidence="2">
    <location>
        <begin position="464"/>
        <end position="841"/>
    </location>
</feature>
<dbReference type="InterPro" id="IPR029052">
    <property type="entry name" value="Metallo-depent_PP-like"/>
</dbReference>
<keyword evidence="3" id="KW-0808">Transferase</keyword>
<dbReference type="AlphaFoldDB" id="A0A7W1WRN0"/>
<reference evidence="3 4" key="1">
    <citation type="submission" date="2020-07" db="EMBL/GenBank/DDBJ databases">
        <authorList>
            <person name="Feng H."/>
        </authorList>
    </citation>
    <scope>NUCLEOTIDE SEQUENCE [LARGE SCALE GENOMIC DNA]</scope>
    <source>
        <strain evidence="4">s-10</strain>
    </source>
</reference>
<dbReference type="InterPro" id="IPR041780">
    <property type="entry name" value="MPP_PrpE-like"/>
</dbReference>
<dbReference type="Proteomes" id="UP000535491">
    <property type="component" value="Unassembled WGS sequence"/>
</dbReference>
<dbReference type="InterPro" id="IPR032380">
    <property type="entry name" value="PNKP_ligase_dom"/>
</dbReference>
<dbReference type="GO" id="GO:0016791">
    <property type="term" value="F:phosphatase activity"/>
    <property type="evidence" value="ECO:0007669"/>
    <property type="project" value="TreeGrafter"/>
</dbReference>
<dbReference type="PANTHER" id="PTHR42850">
    <property type="entry name" value="METALLOPHOSPHOESTERASE"/>
    <property type="match status" value="1"/>
</dbReference>
<keyword evidence="3" id="KW-0418">Kinase</keyword>
<accession>A0A7W1WRN0</accession>
<dbReference type="Pfam" id="PF13671">
    <property type="entry name" value="AAA_33"/>
    <property type="match status" value="1"/>
</dbReference>
<dbReference type="Gene3D" id="3.40.50.300">
    <property type="entry name" value="P-loop containing nucleotide triphosphate hydrolases"/>
    <property type="match status" value="1"/>
</dbReference>
<dbReference type="Pfam" id="PF16542">
    <property type="entry name" value="PNKP_ligase"/>
    <property type="match status" value="1"/>
</dbReference>
<dbReference type="InterPro" id="IPR004843">
    <property type="entry name" value="Calcineurin-like_PHP"/>
</dbReference>
<organism evidence="3 4">
    <name type="scientific">Paenactinomyces guangxiensis</name>
    <dbReference type="NCBI Taxonomy" id="1490290"/>
    <lineage>
        <taxon>Bacteria</taxon>
        <taxon>Bacillati</taxon>
        <taxon>Bacillota</taxon>
        <taxon>Bacilli</taxon>
        <taxon>Bacillales</taxon>
        <taxon>Thermoactinomycetaceae</taxon>
        <taxon>Paenactinomyces</taxon>
    </lineage>
</organism>
<dbReference type="Gene3D" id="3.30.470.30">
    <property type="entry name" value="DNA ligase/mRNA capping enzyme"/>
    <property type="match status" value="2"/>
</dbReference>
<dbReference type="InterPro" id="IPR050126">
    <property type="entry name" value="Ap4A_hydrolase"/>
</dbReference>
<dbReference type="SUPFAM" id="SSF52540">
    <property type="entry name" value="P-loop containing nucleoside triphosphate hydrolases"/>
    <property type="match status" value="1"/>
</dbReference>
<name>A0A7W1WRN0_9BACL</name>
<keyword evidence="4" id="KW-1185">Reference proteome</keyword>
<dbReference type="RefSeq" id="WP_181752056.1">
    <property type="nucleotide sequence ID" value="NZ_JACEIQ010000010.1"/>
</dbReference>
<dbReference type="InterPro" id="IPR027417">
    <property type="entry name" value="P-loop_NTPase"/>
</dbReference>
<evidence type="ECO:0000259" key="1">
    <source>
        <dbReference type="Pfam" id="PF00149"/>
    </source>
</evidence>
<evidence type="ECO:0000259" key="2">
    <source>
        <dbReference type="Pfam" id="PF16542"/>
    </source>
</evidence>
<dbReference type="CDD" id="cd07423">
    <property type="entry name" value="MPP_Prp_like"/>
    <property type="match status" value="1"/>
</dbReference>
<evidence type="ECO:0000313" key="3">
    <source>
        <dbReference type="EMBL" id="MBA4494811.1"/>
    </source>
</evidence>
<dbReference type="GO" id="GO:0016301">
    <property type="term" value="F:kinase activity"/>
    <property type="evidence" value="ECO:0007669"/>
    <property type="project" value="UniProtKB-KW"/>
</dbReference>
<dbReference type="Gene3D" id="3.60.21.10">
    <property type="match status" value="1"/>
</dbReference>
<feature type="domain" description="Calcineurin-like phosphoesterase" evidence="1">
    <location>
        <begin position="181"/>
        <end position="372"/>
    </location>
</feature>
<sequence length="846" mass="96551">MNIKIPELSLVILIGASGSGKSTFAQKHFKRTEILSSDFFRGMVSDDENNQSASGAAFEVLYFVAAKRLAAGKLTVIDATNVQKEGREKLLKLAREYHCLPVAIVFHLPEKVCHAHNQTRTDRNLPAHVIRRQTQQLRRSLKGLKREGFRYIYKFSSVEELQAVQIKRERLWTDKKEETGPFDIIGDIHGCFDELKELLGKLGYQMTGDGCQAHHPEGRKAIFLGDLVDRGPDTPAVLRLVMNMVRAGNAYCVPGNHDMKLLRKLNGHNVQVRHGLEMTLQQMEHEPPEWIEEVRQFLDGLVSHYVLDRGKLVVAHAGLKESLQGRASGRVREFALYGETTGEVDEYGLPVRYHWSEEYRGRAMVVYGHTPVREPVWINGTLNIDTGCVFGGKLTALRYPEKEVVSVPAKQVYVEPARPLIAEENFSTSQDADLVLDIQDILEQRISTRLLQKPVKIEQENAMAALEAMSRFVVDPKWLIYLPPTMSPTETSQEPGLLEHPREAFAYYREQGVPRVICEEKHMGSRAIVVVCRDAEVARKRFGIEDGGWGICYTRTGRRFFHDQNMEQVLLQRLRLAMDKAGFWEKFETGWACFDCELMPWSAKAQELLQQQYAAVGFAATRALSETVSLLERAKANGREVGQLYTRYLQRQEQSMRFVDAYRRYCWTVESADDLKLAPFHLLATEGKAHIDRDHDWHMENIRQICACDSEILLATRYQVIDVHDPASVEQGIRWWQEMTESGGEGMVVKPLTFITRGERGLIQPALKCRGREYLRIIYGPEYTTEENLTRLRARGLRKKRSLAVREFALGLEALERFVAGEPLRRVHQCCFGVLALESEPVDPRL</sequence>
<dbReference type="PANTHER" id="PTHR42850:SF7">
    <property type="entry name" value="BIS(5'-NUCLEOSYL)-TETRAPHOSPHATASE PRPE [ASYMMETRICAL]"/>
    <property type="match status" value="1"/>
</dbReference>
<dbReference type="NCBIfam" id="TIGR04075">
    <property type="entry name" value="bacter_Pnkp"/>
    <property type="match status" value="1"/>
</dbReference>
<evidence type="ECO:0000313" key="4">
    <source>
        <dbReference type="Proteomes" id="UP000535491"/>
    </source>
</evidence>
<gene>
    <name evidence="3" type="ORF">H1191_10885</name>
</gene>
<dbReference type="EMBL" id="JACEIQ010000010">
    <property type="protein sequence ID" value="MBA4494811.1"/>
    <property type="molecule type" value="Genomic_DNA"/>
</dbReference>
<dbReference type="SUPFAM" id="SSF56091">
    <property type="entry name" value="DNA ligase/mRNA capping enzyme, catalytic domain"/>
    <property type="match status" value="1"/>
</dbReference>
<protein>
    <submittedName>
        <fullName evidence="3">Polynucleotide kinase-phosphatase</fullName>
    </submittedName>
</protein>
<comment type="caution">
    <text evidence="3">The sequence shown here is derived from an EMBL/GenBank/DDBJ whole genome shotgun (WGS) entry which is preliminary data.</text>
</comment>
<dbReference type="GO" id="GO:0005737">
    <property type="term" value="C:cytoplasm"/>
    <property type="evidence" value="ECO:0007669"/>
    <property type="project" value="TreeGrafter"/>
</dbReference>
<proteinExistence type="predicted"/>
<dbReference type="Pfam" id="PF00149">
    <property type="entry name" value="Metallophos"/>
    <property type="match status" value="1"/>
</dbReference>